<dbReference type="Proteomes" id="UP000005632">
    <property type="component" value="Chromosome"/>
</dbReference>
<dbReference type="PANTHER" id="PTHR43025:SF3">
    <property type="entry name" value="MONOGALACTOSYLDIACYLGLYCEROL SYNTHASE 1, CHLOROPLASTIC"/>
    <property type="match status" value="1"/>
</dbReference>
<dbReference type="PANTHER" id="PTHR43025">
    <property type="entry name" value="MONOGALACTOSYLDIACYLGLYCEROL SYNTHASE"/>
    <property type="match status" value="1"/>
</dbReference>
<dbReference type="InterPro" id="IPR050519">
    <property type="entry name" value="Glycosyltransf_28_UgtP"/>
</dbReference>
<dbReference type="STRING" id="158190.SpiGrapes_1080"/>
<dbReference type="HOGENOM" id="CLU_723412_0_0_12"/>
<gene>
    <name evidence="1" type="ordered locus">SpiGrapes_1080</name>
</gene>
<dbReference type="OrthoDB" id="356668at2"/>
<dbReference type="eggNOG" id="COG0707">
    <property type="taxonomic scope" value="Bacteria"/>
</dbReference>
<protein>
    <recommendedName>
        <fullName evidence="3">UDP-N-acetylglucosamine:LPS N-acetylglucosamine transferase</fullName>
    </recommendedName>
</protein>
<accession>G8QS42</accession>
<proteinExistence type="predicted"/>
<keyword evidence="2" id="KW-1185">Reference proteome</keyword>
<organism evidence="1 2">
    <name type="scientific">Sphaerochaeta pleomorpha (strain ATCC BAA-1885 / DSM 22778 / Grapes)</name>
    <dbReference type="NCBI Taxonomy" id="158190"/>
    <lineage>
        <taxon>Bacteria</taxon>
        <taxon>Pseudomonadati</taxon>
        <taxon>Spirochaetota</taxon>
        <taxon>Spirochaetia</taxon>
        <taxon>Spirochaetales</taxon>
        <taxon>Sphaerochaetaceae</taxon>
        <taxon>Sphaerochaeta</taxon>
    </lineage>
</organism>
<evidence type="ECO:0000313" key="1">
    <source>
        <dbReference type="EMBL" id="AEV28903.1"/>
    </source>
</evidence>
<dbReference type="Gene3D" id="3.40.50.2000">
    <property type="entry name" value="Glycogen Phosphorylase B"/>
    <property type="match status" value="1"/>
</dbReference>
<dbReference type="EMBL" id="CP003155">
    <property type="protein sequence ID" value="AEV28903.1"/>
    <property type="molecule type" value="Genomic_DNA"/>
</dbReference>
<evidence type="ECO:0000313" key="2">
    <source>
        <dbReference type="Proteomes" id="UP000005632"/>
    </source>
</evidence>
<dbReference type="AlphaFoldDB" id="G8QS42"/>
<dbReference type="SUPFAM" id="SSF53756">
    <property type="entry name" value="UDP-Glycosyltransferase/glycogen phosphorylase"/>
    <property type="match status" value="1"/>
</dbReference>
<sequence>MRIAFLYVDAGKGHLTPAIALSDAFQRLGHATIVENLLLVCKAPVFNWMSKHNWRFLLHFPKLEHVVDSNSDVPVNARSIRFAATHFHGVKDFKEWYDREKPECIVITHFAGANIITPIVKKLHLDIPVFVYAADVFFNLKVGVNPQLDKLYICTQIGRDIVIHNGQPANTIKICPFPLKSSIQLFTPLTQKEARLKLGLKDQFTVLLNLGGEGIGNTDFLEEVVKRKLPWQVVTVGKLSKSTAQNYKRFRKKHPDFNLRTPGFVDNINEYICACDVQAGKAGANALMESLYLKRPFLVSELLYTALPTKEFMALYAVGWTENDVKKQVSILQSYYQDTNAQKIMSQRFSTLPMTFDSDAFAKMIISDIEEYHLKKSHHKG</sequence>
<evidence type="ECO:0008006" key="3">
    <source>
        <dbReference type="Google" id="ProtNLM"/>
    </source>
</evidence>
<name>G8QS42_SPHPG</name>
<dbReference type="RefSeq" id="WP_014269752.1">
    <property type="nucleotide sequence ID" value="NC_016633.1"/>
</dbReference>
<dbReference type="KEGG" id="sgp:SpiGrapes_1080"/>
<reference evidence="1 2" key="1">
    <citation type="submission" date="2011-11" db="EMBL/GenBank/DDBJ databases">
        <title>Complete sequence of Spirochaeta sp. grapes.</title>
        <authorList>
            <consortium name="US DOE Joint Genome Institute"/>
            <person name="Lucas S."/>
            <person name="Han J."/>
            <person name="Lapidus A."/>
            <person name="Cheng J.-F."/>
            <person name="Goodwin L."/>
            <person name="Pitluck S."/>
            <person name="Peters L."/>
            <person name="Ovchinnikova G."/>
            <person name="Munk A.C."/>
            <person name="Detter J.C."/>
            <person name="Han C."/>
            <person name="Tapia R."/>
            <person name="Land M."/>
            <person name="Hauser L."/>
            <person name="Kyrpides N."/>
            <person name="Ivanova N."/>
            <person name="Pagani I."/>
            <person name="Ritalahtilisa K."/>
            <person name="Loeffler F."/>
            <person name="Woyke T."/>
        </authorList>
    </citation>
    <scope>NUCLEOTIDE SEQUENCE [LARGE SCALE GENOMIC DNA]</scope>
    <source>
        <strain evidence="2">ATCC BAA-1885 / DSM 22778 / Grapes</strain>
    </source>
</reference>